<dbReference type="EMBL" id="JABFAF010000005">
    <property type="protein sequence ID" value="MBA0854594.1"/>
    <property type="molecule type" value="Genomic_DNA"/>
</dbReference>
<accession>A0A7J9L7B2</accession>
<keyword evidence="2" id="KW-1185">Reference proteome</keyword>
<comment type="caution">
    <text evidence="1">The sequence shown here is derived from an EMBL/GenBank/DDBJ whole genome shotgun (WGS) entry which is preliminary data.</text>
</comment>
<dbReference type="Proteomes" id="UP000593576">
    <property type="component" value="Unassembled WGS sequence"/>
</dbReference>
<proteinExistence type="predicted"/>
<name>A0A7J9L7B2_GOSSC</name>
<reference evidence="1 2" key="1">
    <citation type="journal article" date="2019" name="Genome Biol. Evol.">
        <title>Insights into the evolution of the New World diploid cottons (Gossypium, subgenus Houzingenia) based on genome sequencing.</title>
        <authorList>
            <person name="Grover C.E."/>
            <person name="Arick M.A. 2nd"/>
            <person name="Thrash A."/>
            <person name="Conover J.L."/>
            <person name="Sanders W.S."/>
            <person name="Peterson D.G."/>
            <person name="Frelichowski J.E."/>
            <person name="Scheffler J.A."/>
            <person name="Scheffler B.E."/>
            <person name="Wendel J.F."/>
        </authorList>
    </citation>
    <scope>NUCLEOTIDE SEQUENCE [LARGE SCALE GENOMIC DNA]</scope>
    <source>
        <strain evidence="1">1</strain>
        <tissue evidence="1">Leaf</tissue>
    </source>
</reference>
<sequence length="25" mass="2980">MIIHVFSTQKVLMMHFPMSLSILKF</sequence>
<evidence type="ECO:0000313" key="1">
    <source>
        <dbReference type="EMBL" id="MBA0854594.1"/>
    </source>
</evidence>
<dbReference type="AlphaFoldDB" id="A0A7J9L7B2"/>
<evidence type="ECO:0000313" key="2">
    <source>
        <dbReference type="Proteomes" id="UP000593576"/>
    </source>
</evidence>
<gene>
    <name evidence="1" type="ORF">Goshw_002215</name>
</gene>
<organism evidence="1 2">
    <name type="scientific">Gossypium schwendimanii</name>
    <name type="common">Cotton</name>
    <dbReference type="NCBI Taxonomy" id="34291"/>
    <lineage>
        <taxon>Eukaryota</taxon>
        <taxon>Viridiplantae</taxon>
        <taxon>Streptophyta</taxon>
        <taxon>Embryophyta</taxon>
        <taxon>Tracheophyta</taxon>
        <taxon>Spermatophyta</taxon>
        <taxon>Magnoliopsida</taxon>
        <taxon>eudicotyledons</taxon>
        <taxon>Gunneridae</taxon>
        <taxon>Pentapetalae</taxon>
        <taxon>rosids</taxon>
        <taxon>malvids</taxon>
        <taxon>Malvales</taxon>
        <taxon>Malvaceae</taxon>
        <taxon>Malvoideae</taxon>
        <taxon>Gossypium</taxon>
    </lineage>
</organism>
<protein>
    <submittedName>
        <fullName evidence="1">Uncharacterized protein</fullName>
    </submittedName>
</protein>